<name>A0A327KNJ2_9BRAD</name>
<evidence type="ECO:0000313" key="7">
    <source>
        <dbReference type="Proteomes" id="UP000249130"/>
    </source>
</evidence>
<evidence type="ECO:0000256" key="1">
    <source>
        <dbReference type="ARBA" id="ARBA00004370"/>
    </source>
</evidence>
<dbReference type="AlphaFoldDB" id="A0A327KNJ2"/>
<evidence type="ECO:0000256" key="5">
    <source>
        <dbReference type="SAM" id="Phobius"/>
    </source>
</evidence>
<keyword evidence="4 5" id="KW-0472">Membrane</keyword>
<dbReference type="GO" id="GO:0045055">
    <property type="term" value="P:regulated exocytosis"/>
    <property type="evidence" value="ECO:0007669"/>
    <property type="project" value="TreeGrafter"/>
</dbReference>
<gene>
    <name evidence="6" type="ORF">CH341_26420</name>
</gene>
<keyword evidence="2 5" id="KW-0812">Transmembrane</keyword>
<sequence length="177" mass="18053">MALDAEQRGVARGMAAGAVFSAAVVGAGLLLPPIALPAADTMSDRLAFALRCDLVLVLWLIATIGAVAKGRFFSPKDIAGSGFGPPSDAIACGRAVLQNTHEQVAIAVPVHLALATVLPAAALGLIPLLVVVFSVGRAAFWAGYAHGAAARAFGFAATFYPTIFSALLALVLILYRA</sequence>
<dbReference type="EMBL" id="NPEX01000308">
    <property type="protein sequence ID" value="RAI39153.1"/>
    <property type="molecule type" value="Genomic_DNA"/>
</dbReference>
<dbReference type="GO" id="GO:0005765">
    <property type="term" value="C:lysosomal membrane"/>
    <property type="evidence" value="ECO:0007669"/>
    <property type="project" value="TreeGrafter"/>
</dbReference>
<feature type="transmembrane region" description="Helical" evidence="5">
    <location>
        <begin position="153"/>
        <end position="175"/>
    </location>
</feature>
<feature type="transmembrane region" description="Helical" evidence="5">
    <location>
        <begin position="104"/>
        <end position="133"/>
    </location>
</feature>
<dbReference type="SUPFAM" id="SSF161084">
    <property type="entry name" value="MAPEG domain-like"/>
    <property type="match status" value="1"/>
</dbReference>
<dbReference type="OrthoDB" id="582367at2"/>
<comment type="caution">
    <text evidence="6">The sequence shown here is derived from an EMBL/GenBank/DDBJ whole genome shotgun (WGS) entry which is preliminary data.</text>
</comment>
<evidence type="ECO:0000256" key="3">
    <source>
        <dbReference type="ARBA" id="ARBA00022989"/>
    </source>
</evidence>
<reference evidence="6 7" key="1">
    <citation type="submission" date="2017-07" db="EMBL/GenBank/DDBJ databases">
        <title>Draft Genome Sequences of Select Purple Nonsulfur Bacteria.</title>
        <authorList>
            <person name="Lasarre B."/>
            <person name="Mckinlay J.B."/>
        </authorList>
    </citation>
    <scope>NUCLEOTIDE SEQUENCE [LARGE SCALE GENOMIC DNA]</scope>
    <source>
        <strain evidence="6 7">DSM 5909</strain>
    </source>
</reference>
<proteinExistence type="predicted"/>
<feature type="transmembrane region" description="Helical" evidence="5">
    <location>
        <begin position="48"/>
        <end position="68"/>
    </location>
</feature>
<accession>A0A327KNJ2</accession>
<dbReference type="Gene3D" id="1.20.120.550">
    <property type="entry name" value="Membrane associated eicosanoid/glutathione metabolism-like domain"/>
    <property type="match status" value="1"/>
</dbReference>
<keyword evidence="7" id="KW-1185">Reference proteome</keyword>
<evidence type="ECO:0000256" key="2">
    <source>
        <dbReference type="ARBA" id="ARBA00022692"/>
    </source>
</evidence>
<evidence type="ECO:0008006" key="8">
    <source>
        <dbReference type="Google" id="ProtNLM"/>
    </source>
</evidence>
<evidence type="ECO:0000256" key="4">
    <source>
        <dbReference type="ARBA" id="ARBA00023136"/>
    </source>
</evidence>
<protein>
    <recommendedName>
        <fullName evidence="8">MAPEG family protein</fullName>
    </recommendedName>
</protein>
<dbReference type="InterPro" id="IPR001129">
    <property type="entry name" value="Membr-assoc_MAPEG"/>
</dbReference>
<organism evidence="6 7">
    <name type="scientific">Rhodoplanes roseus</name>
    <dbReference type="NCBI Taxonomy" id="29409"/>
    <lineage>
        <taxon>Bacteria</taxon>
        <taxon>Pseudomonadati</taxon>
        <taxon>Pseudomonadota</taxon>
        <taxon>Alphaproteobacteria</taxon>
        <taxon>Hyphomicrobiales</taxon>
        <taxon>Nitrobacteraceae</taxon>
        <taxon>Rhodoplanes</taxon>
    </lineage>
</organism>
<dbReference type="InterPro" id="IPR023352">
    <property type="entry name" value="MAPEG-like_dom_sf"/>
</dbReference>
<evidence type="ECO:0000313" key="6">
    <source>
        <dbReference type="EMBL" id="RAI39153.1"/>
    </source>
</evidence>
<dbReference type="PANTHER" id="PTHR31004">
    <property type="entry name" value="TRANSMEMBRANE PROTEIN 79"/>
    <property type="match status" value="1"/>
</dbReference>
<feature type="transmembrane region" description="Helical" evidence="5">
    <location>
        <begin position="12"/>
        <end position="36"/>
    </location>
</feature>
<dbReference type="RefSeq" id="WP_111421979.1">
    <property type="nucleotide sequence ID" value="NZ_NPEX01000308.1"/>
</dbReference>
<comment type="subcellular location">
    <subcellularLocation>
        <location evidence="1">Membrane</location>
    </subcellularLocation>
</comment>
<dbReference type="Proteomes" id="UP000249130">
    <property type="component" value="Unassembled WGS sequence"/>
</dbReference>
<keyword evidence="3 5" id="KW-1133">Transmembrane helix</keyword>
<dbReference type="Pfam" id="PF01124">
    <property type="entry name" value="MAPEG"/>
    <property type="match status" value="1"/>
</dbReference>
<dbReference type="PANTHER" id="PTHR31004:SF1">
    <property type="entry name" value="TRANSMEMBRANE PROTEIN 79"/>
    <property type="match status" value="1"/>
</dbReference>